<keyword evidence="1" id="KW-0808">Transferase</keyword>
<evidence type="ECO:0000313" key="1">
    <source>
        <dbReference type="EMBL" id="KAL3309032.1"/>
    </source>
</evidence>
<evidence type="ECO:0000313" key="2">
    <source>
        <dbReference type="Proteomes" id="UP001626550"/>
    </source>
</evidence>
<organism evidence="1 2">
    <name type="scientific">Cichlidogyrus casuarinus</name>
    <dbReference type="NCBI Taxonomy" id="1844966"/>
    <lineage>
        <taxon>Eukaryota</taxon>
        <taxon>Metazoa</taxon>
        <taxon>Spiralia</taxon>
        <taxon>Lophotrochozoa</taxon>
        <taxon>Platyhelminthes</taxon>
        <taxon>Monogenea</taxon>
        <taxon>Monopisthocotylea</taxon>
        <taxon>Dactylogyridea</taxon>
        <taxon>Ancyrocephalidae</taxon>
        <taxon>Cichlidogyrus</taxon>
    </lineage>
</organism>
<comment type="caution">
    <text evidence="1">The sequence shown here is derived from an EMBL/GenBank/DDBJ whole genome shotgun (WGS) entry which is preliminary data.</text>
</comment>
<keyword evidence="2" id="KW-1185">Reference proteome</keyword>
<dbReference type="Proteomes" id="UP001626550">
    <property type="component" value="Unassembled WGS sequence"/>
</dbReference>
<keyword evidence="1" id="KW-0251">Elongation factor</keyword>
<dbReference type="AlphaFoldDB" id="A0ABD2PNF4"/>
<keyword evidence="1" id="KW-0648">Protein biosynthesis</keyword>
<proteinExistence type="predicted"/>
<sequence>CTQNSDDNGGLDAEGRYDAADDLLPVHRILARMAELHIMGGHGLVQDAMKAGYLFNDAGDAATKIREGQLAMRYYELAEEAWALLPEEE</sequence>
<dbReference type="GO" id="GO:0003746">
    <property type="term" value="F:translation elongation factor activity"/>
    <property type="evidence" value="ECO:0007669"/>
    <property type="project" value="UniProtKB-KW"/>
</dbReference>
<name>A0ABD2PNF4_9PLAT</name>
<dbReference type="GO" id="GO:0016301">
    <property type="term" value="F:kinase activity"/>
    <property type="evidence" value="ECO:0007669"/>
    <property type="project" value="UniProtKB-KW"/>
</dbReference>
<gene>
    <name evidence="1" type="primary">EFK-1_2</name>
    <name evidence="1" type="ORF">Ciccas_012425</name>
</gene>
<accession>A0ABD2PNF4</accession>
<protein>
    <submittedName>
        <fullName evidence="1">Eukaryotic elongation factor-2 kinase</fullName>
    </submittedName>
</protein>
<dbReference type="EMBL" id="JBJKFK010004384">
    <property type="protein sequence ID" value="KAL3309032.1"/>
    <property type="molecule type" value="Genomic_DNA"/>
</dbReference>
<reference evidence="1 2" key="1">
    <citation type="submission" date="2024-11" db="EMBL/GenBank/DDBJ databases">
        <title>Adaptive evolution of stress response genes in parasites aligns with host niche diversity.</title>
        <authorList>
            <person name="Hahn C."/>
            <person name="Resl P."/>
        </authorList>
    </citation>
    <scope>NUCLEOTIDE SEQUENCE [LARGE SCALE GENOMIC DNA]</scope>
    <source>
        <strain evidence="1">EGGRZ-B1_66</strain>
        <tissue evidence="1">Body</tissue>
    </source>
</reference>
<feature type="non-terminal residue" evidence="1">
    <location>
        <position position="1"/>
    </location>
</feature>
<keyword evidence="1" id="KW-0418">Kinase</keyword>